<dbReference type="RefSeq" id="WP_307404300.1">
    <property type="nucleotide sequence ID" value="NZ_JAUSUR010000001.1"/>
</dbReference>
<gene>
    <name evidence="2" type="ORF">J2S15_000028</name>
</gene>
<keyword evidence="3" id="KW-1185">Reference proteome</keyword>
<protein>
    <submittedName>
        <fullName evidence="2">Hippurate hydrolase</fullName>
        <ecNumber evidence="2">3.5.1.32</ecNumber>
    </submittedName>
</protein>
<dbReference type="PANTHER" id="PTHR11014">
    <property type="entry name" value="PEPTIDASE M20 FAMILY MEMBER"/>
    <property type="match status" value="1"/>
</dbReference>
<dbReference type="InterPro" id="IPR036264">
    <property type="entry name" value="Bact_exopeptidase_dim_dom"/>
</dbReference>
<dbReference type="GO" id="GO:0047980">
    <property type="term" value="F:hippurate hydrolase activity"/>
    <property type="evidence" value="ECO:0007669"/>
    <property type="project" value="UniProtKB-EC"/>
</dbReference>
<feature type="domain" description="Peptidase M20 dimerisation" evidence="1">
    <location>
        <begin position="187"/>
        <end position="275"/>
    </location>
</feature>
<dbReference type="InterPro" id="IPR002933">
    <property type="entry name" value="Peptidase_M20"/>
</dbReference>
<dbReference type="Proteomes" id="UP001230220">
    <property type="component" value="Unassembled WGS sequence"/>
</dbReference>
<dbReference type="InterPro" id="IPR011650">
    <property type="entry name" value="Peptidase_M20_dimer"/>
</dbReference>
<dbReference type="EMBL" id="JAUSUR010000001">
    <property type="protein sequence ID" value="MDQ0359297.1"/>
    <property type="molecule type" value="Genomic_DNA"/>
</dbReference>
<name>A0ABU0DXE3_9FIRM</name>
<keyword evidence="2" id="KW-0378">Hydrolase</keyword>
<dbReference type="PIRSF" id="PIRSF005962">
    <property type="entry name" value="Pept_M20D_amidohydro"/>
    <property type="match status" value="1"/>
</dbReference>
<proteinExistence type="predicted"/>
<dbReference type="Gene3D" id="3.40.630.10">
    <property type="entry name" value="Zn peptidases"/>
    <property type="match status" value="1"/>
</dbReference>
<evidence type="ECO:0000259" key="1">
    <source>
        <dbReference type="Pfam" id="PF07687"/>
    </source>
</evidence>
<sequence>MDIREEVKALEEDVKGYRRHLHQYPEIRLEVPMTRDYIVEQLTSFGFEDLDVELMENAIIAQLRVENSASSVGFRADMDALSVIELNDIDFKSKNEYMHACGHDGHMAALLGLAKVLAKNKEKLSETVTFVFQPAEEGPGGAEILIKNGLFKKYPMRAIFGTHVMGEVDEGVIATRPGPLMARNGEIRVHITGKGTHGATPQLGNDAIVAGSWFVTQLQSIVARNVSPLKSGVVTIGSFNGGTAENIIAEEVVMEGTMRSFDDETYELIKQRIYEIGKGMEVSFGVKADIEVIDYYLVVENDNDLFDVMEKAVGEELYVVDPKMAAEDFSFYQKEVPGLFYFIGTRSKKFDQHLHNATYNFDEKVLLNVIETNLRILETMGTYHD</sequence>
<accession>A0ABU0DXE3</accession>
<evidence type="ECO:0000313" key="2">
    <source>
        <dbReference type="EMBL" id="MDQ0359297.1"/>
    </source>
</evidence>
<dbReference type="PANTHER" id="PTHR11014:SF63">
    <property type="entry name" value="METALLOPEPTIDASE, PUTATIVE (AFU_ORTHOLOGUE AFUA_6G09600)-RELATED"/>
    <property type="match status" value="1"/>
</dbReference>
<dbReference type="Gene3D" id="3.30.70.360">
    <property type="match status" value="1"/>
</dbReference>
<dbReference type="Pfam" id="PF07687">
    <property type="entry name" value="M20_dimer"/>
    <property type="match status" value="1"/>
</dbReference>
<dbReference type="SUPFAM" id="SSF55031">
    <property type="entry name" value="Bacterial exopeptidase dimerisation domain"/>
    <property type="match status" value="1"/>
</dbReference>
<organism evidence="2 3">
    <name type="scientific">Breznakia pachnodae</name>
    <dbReference type="NCBI Taxonomy" id="265178"/>
    <lineage>
        <taxon>Bacteria</taxon>
        <taxon>Bacillati</taxon>
        <taxon>Bacillota</taxon>
        <taxon>Erysipelotrichia</taxon>
        <taxon>Erysipelotrichales</taxon>
        <taxon>Erysipelotrichaceae</taxon>
        <taxon>Breznakia</taxon>
    </lineage>
</organism>
<dbReference type="NCBIfam" id="TIGR01891">
    <property type="entry name" value="amidohydrolases"/>
    <property type="match status" value="1"/>
</dbReference>
<reference evidence="2 3" key="1">
    <citation type="submission" date="2023-07" db="EMBL/GenBank/DDBJ databases">
        <title>Genomic Encyclopedia of Type Strains, Phase IV (KMG-IV): sequencing the most valuable type-strain genomes for metagenomic binning, comparative biology and taxonomic classification.</title>
        <authorList>
            <person name="Goeker M."/>
        </authorList>
    </citation>
    <scope>NUCLEOTIDE SEQUENCE [LARGE SCALE GENOMIC DNA]</scope>
    <source>
        <strain evidence="2 3">DSM 16784</strain>
    </source>
</reference>
<dbReference type="SUPFAM" id="SSF53187">
    <property type="entry name" value="Zn-dependent exopeptidases"/>
    <property type="match status" value="1"/>
</dbReference>
<comment type="caution">
    <text evidence="2">The sequence shown here is derived from an EMBL/GenBank/DDBJ whole genome shotgun (WGS) entry which is preliminary data.</text>
</comment>
<dbReference type="EC" id="3.5.1.32" evidence="2"/>
<dbReference type="Pfam" id="PF01546">
    <property type="entry name" value="Peptidase_M20"/>
    <property type="match status" value="1"/>
</dbReference>
<dbReference type="InterPro" id="IPR017439">
    <property type="entry name" value="Amidohydrolase"/>
</dbReference>
<evidence type="ECO:0000313" key="3">
    <source>
        <dbReference type="Proteomes" id="UP001230220"/>
    </source>
</evidence>